<gene>
    <name evidence="2" type="ORF">GCM10023161_45880</name>
</gene>
<organism evidence="2 3">
    <name type="scientific">Mycobacterium paraffinicum</name>
    <dbReference type="NCBI Taxonomy" id="53378"/>
    <lineage>
        <taxon>Bacteria</taxon>
        <taxon>Bacillati</taxon>
        <taxon>Actinomycetota</taxon>
        <taxon>Actinomycetes</taxon>
        <taxon>Mycobacteriales</taxon>
        <taxon>Mycobacteriaceae</taxon>
        <taxon>Mycobacterium</taxon>
    </lineage>
</organism>
<dbReference type="EMBL" id="BAABGF010000052">
    <property type="protein sequence ID" value="GAA4295439.1"/>
    <property type="molecule type" value="Genomic_DNA"/>
</dbReference>
<comment type="caution">
    <text evidence="2">The sequence shown here is derived from an EMBL/GenBank/DDBJ whole genome shotgun (WGS) entry which is preliminary data.</text>
</comment>
<protein>
    <submittedName>
        <fullName evidence="2">Uncharacterized protein</fullName>
    </submittedName>
</protein>
<keyword evidence="3" id="KW-1185">Reference proteome</keyword>
<name>A0ABP8F5D0_9MYCO</name>
<reference evidence="3" key="1">
    <citation type="journal article" date="2019" name="Int. J. Syst. Evol. Microbiol.">
        <title>The Global Catalogue of Microorganisms (GCM) 10K type strain sequencing project: providing services to taxonomists for standard genome sequencing and annotation.</title>
        <authorList>
            <consortium name="The Broad Institute Genomics Platform"/>
            <consortium name="The Broad Institute Genome Sequencing Center for Infectious Disease"/>
            <person name="Wu L."/>
            <person name="Ma J."/>
        </authorList>
    </citation>
    <scope>NUCLEOTIDE SEQUENCE [LARGE SCALE GENOMIC DNA]</scope>
    <source>
        <strain evidence="3">JCM 17782</strain>
    </source>
</reference>
<evidence type="ECO:0000313" key="3">
    <source>
        <dbReference type="Proteomes" id="UP001501417"/>
    </source>
</evidence>
<accession>A0ABP8F5D0</accession>
<sequence>MVKSSSQCASGNACASARFIRRARRTKPARVSSDQRRAPLPPGGTEVDFERPDDFAAVTYDRVLIS</sequence>
<dbReference type="Proteomes" id="UP001501417">
    <property type="component" value="Unassembled WGS sequence"/>
</dbReference>
<feature type="region of interest" description="Disordered" evidence="1">
    <location>
        <begin position="20"/>
        <end position="49"/>
    </location>
</feature>
<evidence type="ECO:0000256" key="1">
    <source>
        <dbReference type="SAM" id="MobiDB-lite"/>
    </source>
</evidence>
<evidence type="ECO:0000313" key="2">
    <source>
        <dbReference type="EMBL" id="GAA4295439.1"/>
    </source>
</evidence>
<proteinExistence type="predicted"/>